<protein>
    <submittedName>
        <fullName evidence="1">Uncharacterized protein</fullName>
    </submittedName>
</protein>
<evidence type="ECO:0000313" key="1">
    <source>
        <dbReference type="EMBL" id="AMX01780.1"/>
    </source>
</evidence>
<dbReference type="OrthoDB" id="116921at2"/>
<keyword evidence="2" id="KW-1185">Reference proteome</keyword>
<dbReference type="AlphaFoldDB" id="A0A143HJY1"/>
<dbReference type="GeneID" id="76607126"/>
<dbReference type="EMBL" id="CP014864">
    <property type="protein sequence ID" value="AMX01780.1"/>
    <property type="molecule type" value="Genomic_DNA"/>
</dbReference>
<proteinExistence type="predicted"/>
<dbReference type="RefSeq" id="WP_067151574.1">
    <property type="nucleotide sequence ID" value="NZ_CP014864.1"/>
</dbReference>
<evidence type="ECO:0000313" key="2">
    <source>
        <dbReference type="Proteomes" id="UP000076077"/>
    </source>
</evidence>
<gene>
    <name evidence="1" type="ORF">A3224_03545</name>
</gene>
<sequence length="128" mass="14273">MPASNSAKIIWIIQINLPFIAPSSSYGIYTKIRPINTKWNIPITNKTDLQWNETQRGNRFACRRKALGRAAGVVASLYAVPSRKVAFPIHGHFIFILVGNGDAAAQRTLARYFPEPTAVGYWTDEKAP</sequence>
<dbReference type="Proteomes" id="UP000076077">
    <property type="component" value="Chromosome"/>
</dbReference>
<dbReference type="KEGG" id="mthd:A3224_03545"/>
<accession>A0A143HJY1</accession>
<reference evidence="2" key="1">
    <citation type="submission" date="2016-03" db="EMBL/GenBank/DDBJ databases">
        <authorList>
            <person name="Lee Y.-S."/>
            <person name="Choi Y.-L."/>
        </authorList>
    </citation>
    <scope>NUCLEOTIDE SEQUENCE [LARGE SCALE GENOMIC DNA]</scope>
    <source>
        <strain evidence="2">DAU221</strain>
    </source>
</reference>
<organism evidence="1 2">
    <name type="scientific">Microbulbifer thermotolerans</name>
    <dbReference type="NCBI Taxonomy" id="252514"/>
    <lineage>
        <taxon>Bacteria</taxon>
        <taxon>Pseudomonadati</taxon>
        <taxon>Pseudomonadota</taxon>
        <taxon>Gammaproteobacteria</taxon>
        <taxon>Cellvibrionales</taxon>
        <taxon>Microbulbiferaceae</taxon>
        <taxon>Microbulbifer</taxon>
    </lineage>
</organism>
<name>A0A143HJY1_MICTH</name>